<dbReference type="InterPro" id="IPR004344">
    <property type="entry name" value="TTL/TTLL_fam"/>
</dbReference>
<protein>
    <submittedName>
        <fullName evidence="1">Tubulin tyrosine ligase</fullName>
    </submittedName>
</protein>
<sequence length="173" mass="20517">VNDSNSKNLDQHVTNLSRNKSKRKLVWNFTRFIKKSDQFFDFDDEFKEQVPQPFRYAYFQGKIRELVEKTMVSVYPELLQTARKVNRQLYDYPKTQFQLLGFDVYFNKQGQAKLFEINGNPMLLYNQQTMATKKFHVMRDALDLFGIQVQFTEDGNLVIPMYGEASNDLTKKQ</sequence>
<reference evidence="1" key="1">
    <citation type="submission" date="2015-07" db="EMBL/GenBank/DDBJ databases">
        <title>Adaptation to a free-living lifestyle via gene acquisitions in the diplomonad Trepomonas sp. PC1.</title>
        <authorList>
            <person name="Xu F."/>
            <person name="Jerlstrom-Hultqvist J."/>
            <person name="Kolisko M."/>
            <person name="Simpson A.G.B."/>
            <person name="Roger A.J."/>
            <person name="Svard S.G."/>
            <person name="Andersson J.O."/>
        </authorList>
    </citation>
    <scope>NUCLEOTIDE SEQUENCE</scope>
    <source>
        <strain evidence="1">PC1</strain>
    </source>
</reference>
<proteinExistence type="predicted"/>
<dbReference type="Pfam" id="PF03133">
    <property type="entry name" value="TTL"/>
    <property type="match status" value="1"/>
</dbReference>
<dbReference type="Gene3D" id="3.30.470.20">
    <property type="entry name" value="ATP-grasp fold, B domain"/>
    <property type="match status" value="1"/>
</dbReference>
<gene>
    <name evidence="1" type="ORF">TPC1_14605</name>
</gene>
<dbReference type="GO" id="GO:0016874">
    <property type="term" value="F:ligase activity"/>
    <property type="evidence" value="ECO:0007669"/>
    <property type="project" value="UniProtKB-KW"/>
</dbReference>
<dbReference type="PROSITE" id="PS51221">
    <property type="entry name" value="TTL"/>
    <property type="match status" value="1"/>
</dbReference>
<name>A0A146KB99_9EUKA</name>
<keyword evidence="1" id="KW-0436">Ligase</keyword>
<accession>A0A146KB99</accession>
<dbReference type="AlphaFoldDB" id="A0A146KB99"/>
<evidence type="ECO:0000313" key="1">
    <source>
        <dbReference type="EMBL" id="JAP93204.1"/>
    </source>
</evidence>
<organism evidence="1">
    <name type="scientific">Trepomonas sp. PC1</name>
    <dbReference type="NCBI Taxonomy" id="1076344"/>
    <lineage>
        <taxon>Eukaryota</taxon>
        <taxon>Metamonada</taxon>
        <taxon>Diplomonadida</taxon>
        <taxon>Hexamitidae</taxon>
        <taxon>Hexamitinae</taxon>
        <taxon>Trepomonas</taxon>
    </lineage>
</organism>
<dbReference type="EMBL" id="GDID01003402">
    <property type="protein sequence ID" value="JAP93204.1"/>
    <property type="molecule type" value="Transcribed_RNA"/>
</dbReference>
<feature type="non-terminal residue" evidence="1">
    <location>
        <position position="1"/>
    </location>
</feature>
<feature type="non-terminal residue" evidence="1">
    <location>
        <position position="173"/>
    </location>
</feature>
<dbReference type="SUPFAM" id="SSF56059">
    <property type="entry name" value="Glutathione synthetase ATP-binding domain-like"/>
    <property type="match status" value="1"/>
</dbReference>